<proteinExistence type="predicted"/>
<accession>A0A2U2DE68</accession>
<dbReference type="Proteomes" id="UP000245056">
    <property type="component" value="Unassembled WGS sequence"/>
</dbReference>
<dbReference type="EMBL" id="QFAW01000002">
    <property type="protein sequence ID" value="PWE47688.1"/>
    <property type="molecule type" value="Genomic_DNA"/>
</dbReference>
<comment type="caution">
    <text evidence="1">The sequence shown here is derived from an EMBL/GenBank/DDBJ whole genome shotgun (WGS) entry which is preliminary data.</text>
</comment>
<sequence>MYRGVYPIALLVWDRGLPAKAVSDPTNVLNVPALSRASLAFKGLDDFLGKKKRCTDQVHR</sequence>
<gene>
    <name evidence="1" type="ORF">C9I49_01865</name>
</gene>
<dbReference type="AlphaFoldDB" id="A0A2U2DE68"/>
<evidence type="ECO:0000313" key="1">
    <source>
        <dbReference type="EMBL" id="PWE47688.1"/>
    </source>
</evidence>
<evidence type="ECO:0000313" key="2">
    <source>
        <dbReference type="Proteomes" id="UP000245056"/>
    </source>
</evidence>
<protein>
    <submittedName>
        <fullName evidence="1">Uncharacterized protein</fullName>
    </submittedName>
</protein>
<reference evidence="1 2" key="1">
    <citation type="submission" date="2018-05" db="EMBL/GenBank/DDBJ databases">
        <title>Genome sequences of two Antarctic strains of Pseudomonas prosekii: insights into adaptation to extreme conditions.</title>
        <authorList>
            <person name="Snopkova K."/>
            <person name="Dufkova K."/>
            <person name="Cejkova D."/>
            <person name="Sedlacek I."/>
            <person name="Smajs D."/>
        </authorList>
    </citation>
    <scope>NUCLEOTIDE SEQUENCE [LARGE SCALE GENOMIC DNA]</scope>
    <source>
        <strain evidence="1 2">P2673</strain>
    </source>
</reference>
<organism evidence="1 2">
    <name type="scientific">Pseudomonas prosekii</name>
    <dbReference type="NCBI Taxonomy" id="1148509"/>
    <lineage>
        <taxon>Bacteria</taxon>
        <taxon>Pseudomonadati</taxon>
        <taxon>Pseudomonadota</taxon>
        <taxon>Gammaproteobacteria</taxon>
        <taxon>Pseudomonadales</taxon>
        <taxon>Pseudomonadaceae</taxon>
        <taxon>Pseudomonas</taxon>
    </lineage>
</organism>
<name>A0A2U2DE68_9PSED</name>